<evidence type="ECO:0000256" key="10">
    <source>
        <dbReference type="SAM" id="Phobius"/>
    </source>
</evidence>
<evidence type="ECO:0000256" key="2">
    <source>
        <dbReference type="ARBA" id="ARBA00009592"/>
    </source>
</evidence>
<feature type="transmembrane region" description="Helical" evidence="10">
    <location>
        <begin position="174"/>
        <end position="191"/>
    </location>
</feature>
<gene>
    <name evidence="11" type="ORF">F3Y22_tig00110202pilonHSYRG00041</name>
</gene>
<name>A0A6A3BD65_HIBSY</name>
<feature type="transmembrane region" description="Helical" evidence="10">
    <location>
        <begin position="145"/>
        <end position="168"/>
    </location>
</feature>
<evidence type="ECO:0000256" key="7">
    <source>
        <dbReference type="ARBA" id="ARBA00023136"/>
    </source>
</evidence>
<keyword evidence="3" id="KW-0433">Leucine-rich repeat</keyword>
<accession>A0A6A3BD65</accession>
<keyword evidence="8" id="KW-0675">Receptor</keyword>
<keyword evidence="12" id="KW-1185">Reference proteome</keyword>
<dbReference type="Proteomes" id="UP000436088">
    <property type="component" value="Unassembled WGS sequence"/>
</dbReference>
<protein>
    <submittedName>
        <fullName evidence="11">Uncharacterized protein</fullName>
    </submittedName>
</protein>
<evidence type="ECO:0000256" key="8">
    <source>
        <dbReference type="ARBA" id="ARBA00023170"/>
    </source>
</evidence>
<organism evidence="11 12">
    <name type="scientific">Hibiscus syriacus</name>
    <name type="common">Rose of Sharon</name>
    <dbReference type="NCBI Taxonomy" id="106335"/>
    <lineage>
        <taxon>Eukaryota</taxon>
        <taxon>Viridiplantae</taxon>
        <taxon>Streptophyta</taxon>
        <taxon>Embryophyta</taxon>
        <taxon>Tracheophyta</taxon>
        <taxon>Spermatophyta</taxon>
        <taxon>Magnoliopsida</taxon>
        <taxon>eudicotyledons</taxon>
        <taxon>Gunneridae</taxon>
        <taxon>Pentapetalae</taxon>
        <taxon>rosids</taxon>
        <taxon>malvids</taxon>
        <taxon>Malvales</taxon>
        <taxon>Malvaceae</taxon>
        <taxon>Malvoideae</taxon>
        <taxon>Hibiscus</taxon>
    </lineage>
</organism>
<evidence type="ECO:0000256" key="4">
    <source>
        <dbReference type="ARBA" id="ARBA00022692"/>
    </source>
</evidence>
<sequence>MSGIDLSCNKLTGEIPNVVENIQMLFALNLSHNSLTGPIPRAFSNLKDMESLDLSYNNLSGNIPPEFAVLHFLEYFNVSYNNLSGKTTERAGQLGAFDESSYLGNPFLCGSLVGRNCSPIDVAPPLTPKASTGNAEDHGLIDMDAFYASFFACYIVVVLCIAGVLYINPYWRQAWFYHVQTIANSCYYFVVDNLPRKFRGGYM</sequence>
<evidence type="ECO:0000256" key="1">
    <source>
        <dbReference type="ARBA" id="ARBA00004167"/>
    </source>
</evidence>
<comment type="subcellular location">
    <subcellularLocation>
        <location evidence="1">Membrane</location>
        <topology evidence="1">Single-pass membrane protein</topology>
    </subcellularLocation>
</comment>
<dbReference type="EMBL" id="VEPZ02000874">
    <property type="protein sequence ID" value="KAE8713947.1"/>
    <property type="molecule type" value="Genomic_DNA"/>
</dbReference>
<dbReference type="AlphaFoldDB" id="A0A6A3BD65"/>
<keyword evidence="4 10" id="KW-0812">Transmembrane</keyword>
<comment type="caution">
    <text evidence="11">The sequence shown here is derived from an EMBL/GenBank/DDBJ whole genome shotgun (WGS) entry which is preliminary data.</text>
</comment>
<dbReference type="InterPro" id="IPR051502">
    <property type="entry name" value="RLP_Defense_Trigger"/>
</dbReference>
<keyword evidence="6 10" id="KW-1133">Transmembrane helix</keyword>
<dbReference type="PANTHER" id="PTHR48062:SF21">
    <property type="entry name" value="RECEPTOR-LIKE PROTEIN 12"/>
    <property type="match status" value="1"/>
</dbReference>
<dbReference type="FunFam" id="3.80.10.10:FF:000111">
    <property type="entry name" value="LRR receptor-like serine/threonine-protein kinase ERECTA"/>
    <property type="match status" value="1"/>
</dbReference>
<comment type="similarity">
    <text evidence="2">Belongs to the RLP family.</text>
</comment>
<dbReference type="Gene3D" id="3.80.10.10">
    <property type="entry name" value="Ribonuclease Inhibitor"/>
    <property type="match status" value="1"/>
</dbReference>
<dbReference type="InterPro" id="IPR001611">
    <property type="entry name" value="Leu-rich_rpt"/>
</dbReference>
<reference evidence="11" key="1">
    <citation type="submission" date="2019-09" db="EMBL/GenBank/DDBJ databases">
        <title>Draft genome information of white flower Hibiscus syriacus.</title>
        <authorList>
            <person name="Kim Y.-M."/>
        </authorList>
    </citation>
    <scope>NUCLEOTIDE SEQUENCE [LARGE SCALE GENOMIC DNA]</scope>
    <source>
        <strain evidence="11">YM2019G1</strain>
    </source>
</reference>
<keyword evidence="9" id="KW-0325">Glycoprotein</keyword>
<evidence type="ECO:0000256" key="5">
    <source>
        <dbReference type="ARBA" id="ARBA00022737"/>
    </source>
</evidence>
<evidence type="ECO:0000256" key="6">
    <source>
        <dbReference type="ARBA" id="ARBA00022989"/>
    </source>
</evidence>
<dbReference type="SUPFAM" id="SSF52058">
    <property type="entry name" value="L domain-like"/>
    <property type="match status" value="1"/>
</dbReference>
<evidence type="ECO:0000256" key="9">
    <source>
        <dbReference type="ARBA" id="ARBA00023180"/>
    </source>
</evidence>
<evidence type="ECO:0000256" key="3">
    <source>
        <dbReference type="ARBA" id="ARBA00022614"/>
    </source>
</evidence>
<dbReference type="Pfam" id="PF00560">
    <property type="entry name" value="LRR_1"/>
    <property type="match status" value="3"/>
</dbReference>
<evidence type="ECO:0000313" key="12">
    <source>
        <dbReference type="Proteomes" id="UP000436088"/>
    </source>
</evidence>
<dbReference type="GO" id="GO:0016020">
    <property type="term" value="C:membrane"/>
    <property type="evidence" value="ECO:0007669"/>
    <property type="project" value="UniProtKB-SubCell"/>
</dbReference>
<dbReference type="PANTHER" id="PTHR48062">
    <property type="entry name" value="RECEPTOR-LIKE PROTEIN 14"/>
    <property type="match status" value="1"/>
</dbReference>
<dbReference type="PRINTS" id="PR00019">
    <property type="entry name" value="LEURICHRPT"/>
</dbReference>
<proteinExistence type="inferred from homology"/>
<keyword evidence="7 10" id="KW-0472">Membrane</keyword>
<keyword evidence="5" id="KW-0677">Repeat</keyword>
<evidence type="ECO:0000313" key="11">
    <source>
        <dbReference type="EMBL" id="KAE8713947.1"/>
    </source>
</evidence>
<dbReference type="InterPro" id="IPR032675">
    <property type="entry name" value="LRR_dom_sf"/>
</dbReference>